<dbReference type="AlphaFoldDB" id="A0AAD7FWV6"/>
<sequence length="206" mass="22712">MFSVTIIFSTLLWLTVSNALPAKHVQDLQVHAQTHWCSLLTQDQTRNYNGTCGNATDAVPFFAVNGGPMQDYLATTRVGDMQIVIPQGFTFLGLTARVFTTQETSTVPMYMVHLVASNGDISDHIYTIDQGEYQALLEIGWIDQGIQAYVYPTQICGSVPWYAVYNAASTEHFLTTDVATRDSFLAQAGWTDQGIVAYVLPPNCAE</sequence>
<evidence type="ECO:0000313" key="4">
    <source>
        <dbReference type="Proteomes" id="UP001221142"/>
    </source>
</evidence>
<reference evidence="3" key="1">
    <citation type="submission" date="2023-03" db="EMBL/GenBank/DDBJ databases">
        <title>Massive genome expansion in bonnet fungi (Mycena s.s.) driven by repeated elements and novel gene families across ecological guilds.</title>
        <authorList>
            <consortium name="Lawrence Berkeley National Laboratory"/>
            <person name="Harder C.B."/>
            <person name="Miyauchi S."/>
            <person name="Viragh M."/>
            <person name="Kuo A."/>
            <person name="Thoen E."/>
            <person name="Andreopoulos B."/>
            <person name="Lu D."/>
            <person name="Skrede I."/>
            <person name="Drula E."/>
            <person name="Henrissat B."/>
            <person name="Morin E."/>
            <person name="Kohler A."/>
            <person name="Barry K."/>
            <person name="LaButti K."/>
            <person name="Morin E."/>
            <person name="Salamov A."/>
            <person name="Lipzen A."/>
            <person name="Mereny Z."/>
            <person name="Hegedus B."/>
            <person name="Baldrian P."/>
            <person name="Stursova M."/>
            <person name="Weitz H."/>
            <person name="Taylor A."/>
            <person name="Grigoriev I.V."/>
            <person name="Nagy L.G."/>
            <person name="Martin F."/>
            <person name="Kauserud H."/>
        </authorList>
    </citation>
    <scope>NUCLEOTIDE SEQUENCE</scope>
    <source>
        <strain evidence="3">9284</strain>
    </source>
</reference>
<keyword evidence="1" id="KW-0732">Signal</keyword>
<dbReference type="EMBL" id="JARKIF010000004">
    <property type="protein sequence ID" value="KAJ7642062.1"/>
    <property type="molecule type" value="Genomic_DNA"/>
</dbReference>
<feature type="chain" id="PRO_5042192955" description="DUF5648 domain-containing protein" evidence="1">
    <location>
        <begin position="20"/>
        <end position="206"/>
    </location>
</feature>
<protein>
    <recommendedName>
        <fullName evidence="2">DUF5648 domain-containing protein</fullName>
    </recommendedName>
</protein>
<name>A0AAD7FWV6_9AGAR</name>
<comment type="caution">
    <text evidence="3">The sequence shown here is derived from an EMBL/GenBank/DDBJ whole genome shotgun (WGS) entry which is preliminary data.</text>
</comment>
<evidence type="ECO:0000313" key="3">
    <source>
        <dbReference type="EMBL" id="KAJ7642062.1"/>
    </source>
</evidence>
<keyword evidence="4" id="KW-1185">Reference proteome</keyword>
<gene>
    <name evidence="3" type="ORF">FB45DRAFT_365074</name>
</gene>
<feature type="domain" description="DUF5648" evidence="2">
    <location>
        <begin position="75"/>
        <end position="200"/>
    </location>
</feature>
<dbReference type="InterPro" id="IPR043708">
    <property type="entry name" value="DUF5648"/>
</dbReference>
<dbReference type="Pfam" id="PF18885">
    <property type="entry name" value="DUF5648"/>
    <property type="match status" value="1"/>
</dbReference>
<dbReference type="Proteomes" id="UP001221142">
    <property type="component" value="Unassembled WGS sequence"/>
</dbReference>
<organism evidence="3 4">
    <name type="scientific">Roridomyces roridus</name>
    <dbReference type="NCBI Taxonomy" id="1738132"/>
    <lineage>
        <taxon>Eukaryota</taxon>
        <taxon>Fungi</taxon>
        <taxon>Dikarya</taxon>
        <taxon>Basidiomycota</taxon>
        <taxon>Agaricomycotina</taxon>
        <taxon>Agaricomycetes</taxon>
        <taxon>Agaricomycetidae</taxon>
        <taxon>Agaricales</taxon>
        <taxon>Marasmiineae</taxon>
        <taxon>Mycenaceae</taxon>
        <taxon>Roridomyces</taxon>
    </lineage>
</organism>
<evidence type="ECO:0000259" key="2">
    <source>
        <dbReference type="Pfam" id="PF18885"/>
    </source>
</evidence>
<proteinExistence type="predicted"/>
<feature type="signal peptide" evidence="1">
    <location>
        <begin position="1"/>
        <end position="19"/>
    </location>
</feature>
<evidence type="ECO:0000256" key="1">
    <source>
        <dbReference type="SAM" id="SignalP"/>
    </source>
</evidence>
<accession>A0AAD7FWV6</accession>